<dbReference type="PROSITE" id="PS50102">
    <property type="entry name" value="RRM"/>
    <property type="match status" value="1"/>
</dbReference>
<dbReference type="SMART" id="SM00360">
    <property type="entry name" value="RRM"/>
    <property type="match status" value="1"/>
</dbReference>
<dbReference type="EMBL" id="HBEG01006197">
    <property type="protein sequence ID" value="CAD8347950.1"/>
    <property type="molecule type" value="Transcribed_RNA"/>
</dbReference>
<feature type="compositionally biased region" description="Polar residues" evidence="2">
    <location>
        <begin position="72"/>
        <end position="95"/>
    </location>
</feature>
<protein>
    <recommendedName>
        <fullName evidence="3">RRM domain-containing protein</fullName>
    </recommendedName>
</protein>
<gene>
    <name evidence="4" type="ORF">PBAH0796_LOCUS3689</name>
</gene>
<name>A0A7R9ZZ10_9DINO</name>
<dbReference type="InterPro" id="IPR007201">
    <property type="entry name" value="Mei2-like_Rrm_C"/>
</dbReference>
<sequence>MFAMHAGPTVHPQRSQRHAQQWDHIHMQPQPRRHQEAFQRQPQVEQFFRQHLQPPSRYHQDPVQHQPQAQQKSRQNLKPQPLQQQEVKPTENQQVPRELPPGATTVVVRNIPWEYTQEELEQEWPLDGTYDYMHLPMRPHLNRNAGYAFINFTEPSHAARFTALWHGQRLRRPYRHALNVKVATLQGKLPNLLKFGLGVLMHEEEGGLSPSAALDGGSFPLVLHGGARVDVRPLLRTLLAMETDSGNMLVDPTEHLPRSAAEEHVEATADDSTCSWRPLMGLTISL</sequence>
<dbReference type="InterPro" id="IPR035979">
    <property type="entry name" value="RBD_domain_sf"/>
</dbReference>
<feature type="region of interest" description="Disordered" evidence="2">
    <location>
        <begin position="55"/>
        <end position="103"/>
    </location>
</feature>
<accession>A0A7R9ZZ10</accession>
<dbReference type="AlphaFoldDB" id="A0A7R9ZZ10"/>
<evidence type="ECO:0000313" key="4">
    <source>
        <dbReference type="EMBL" id="CAD8347950.1"/>
    </source>
</evidence>
<organism evidence="4">
    <name type="scientific">Pyrodinium bahamense</name>
    <dbReference type="NCBI Taxonomy" id="73915"/>
    <lineage>
        <taxon>Eukaryota</taxon>
        <taxon>Sar</taxon>
        <taxon>Alveolata</taxon>
        <taxon>Dinophyceae</taxon>
        <taxon>Gonyaulacales</taxon>
        <taxon>Pyrocystaceae</taxon>
        <taxon>Pyrodinium</taxon>
    </lineage>
</organism>
<reference evidence="4" key="1">
    <citation type="submission" date="2021-01" db="EMBL/GenBank/DDBJ databases">
        <authorList>
            <person name="Corre E."/>
            <person name="Pelletier E."/>
            <person name="Niang G."/>
            <person name="Scheremetjew M."/>
            <person name="Finn R."/>
            <person name="Kale V."/>
            <person name="Holt S."/>
            <person name="Cochrane G."/>
            <person name="Meng A."/>
            <person name="Brown T."/>
            <person name="Cohen L."/>
        </authorList>
    </citation>
    <scope>NUCLEOTIDE SEQUENCE</scope>
    <source>
        <strain evidence="4">Pbaha01</strain>
    </source>
</reference>
<feature type="compositionally biased region" description="Low complexity" evidence="2">
    <location>
        <begin position="61"/>
        <end position="71"/>
    </location>
</feature>
<evidence type="ECO:0000256" key="1">
    <source>
        <dbReference type="PROSITE-ProRule" id="PRU00176"/>
    </source>
</evidence>
<evidence type="ECO:0000259" key="3">
    <source>
        <dbReference type="PROSITE" id="PS50102"/>
    </source>
</evidence>
<dbReference type="Pfam" id="PF04059">
    <property type="entry name" value="RRM_2"/>
    <property type="match status" value="1"/>
</dbReference>
<feature type="domain" description="RRM" evidence="3">
    <location>
        <begin position="104"/>
        <end position="185"/>
    </location>
</feature>
<keyword evidence="1" id="KW-0694">RNA-binding</keyword>
<dbReference type="Gene3D" id="3.30.70.330">
    <property type="match status" value="1"/>
</dbReference>
<dbReference type="InterPro" id="IPR000504">
    <property type="entry name" value="RRM_dom"/>
</dbReference>
<evidence type="ECO:0000256" key="2">
    <source>
        <dbReference type="SAM" id="MobiDB-lite"/>
    </source>
</evidence>
<dbReference type="InterPro" id="IPR012677">
    <property type="entry name" value="Nucleotide-bd_a/b_plait_sf"/>
</dbReference>
<dbReference type="GO" id="GO:0003723">
    <property type="term" value="F:RNA binding"/>
    <property type="evidence" value="ECO:0007669"/>
    <property type="project" value="UniProtKB-UniRule"/>
</dbReference>
<proteinExistence type="predicted"/>
<feature type="region of interest" description="Disordered" evidence="2">
    <location>
        <begin position="1"/>
        <end position="22"/>
    </location>
</feature>
<dbReference type="SUPFAM" id="SSF54928">
    <property type="entry name" value="RNA-binding domain, RBD"/>
    <property type="match status" value="1"/>
</dbReference>